<keyword evidence="1" id="KW-0472">Membrane</keyword>
<organism evidence="2">
    <name type="scientific">viral metagenome</name>
    <dbReference type="NCBI Taxonomy" id="1070528"/>
    <lineage>
        <taxon>unclassified sequences</taxon>
        <taxon>metagenomes</taxon>
        <taxon>organismal metagenomes</taxon>
    </lineage>
</organism>
<dbReference type="EMBL" id="MN739997">
    <property type="protein sequence ID" value="QHT82132.1"/>
    <property type="molecule type" value="Genomic_DNA"/>
</dbReference>
<sequence>MYNTTTMLPQYVIGVILIGIIILFTLPTIYNNCNNRKYEIINI</sequence>
<dbReference type="AlphaFoldDB" id="A0A6C0HNA8"/>
<keyword evidence="1" id="KW-1133">Transmembrane helix</keyword>
<proteinExistence type="predicted"/>
<evidence type="ECO:0000313" key="2">
    <source>
        <dbReference type="EMBL" id="QHT82132.1"/>
    </source>
</evidence>
<accession>A0A6C0HNA8</accession>
<name>A0A6C0HNA8_9ZZZZ</name>
<evidence type="ECO:0000256" key="1">
    <source>
        <dbReference type="SAM" id="Phobius"/>
    </source>
</evidence>
<feature type="transmembrane region" description="Helical" evidence="1">
    <location>
        <begin position="12"/>
        <end position="30"/>
    </location>
</feature>
<keyword evidence="1" id="KW-0812">Transmembrane</keyword>
<protein>
    <submittedName>
        <fullName evidence="2">Uncharacterized protein</fullName>
    </submittedName>
</protein>
<reference evidence="2" key="1">
    <citation type="journal article" date="2020" name="Nature">
        <title>Giant virus diversity and host interactions through global metagenomics.</title>
        <authorList>
            <person name="Schulz F."/>
            <person name="Roux S."/>
            <person name="Paez-Espino D."/>
            <person name="Jungbluth S."/>
            <person name="Walsh D.A."/>
            <person name="Denef V.J."/>
            <person name="McMahon K.D."/>
            <person name="Konstantinidis K.T."/>
            <person name="Eloe-Fadrosh E.A."/>
            <person name="Kyrpides N.C."/>
            <person name="Woyke T."/>
        </authorList>
    </citation>
    <scope>NUCLEOTIDE SEQUENCE</scope>
    <source>
        <strain evidence="2">GVMAG-M-3300023184-161</strain>
    </source>
</reference>